<evidence type="ECO:0000256" key="1">
    <source>
        <dbReference type="SAM" id="Coils"/>
    </source>
</evidence>
<dbReference type="InterPro" id="IPR056142">
    <property type="entry name" value="DUF7725"/>
</dbReference>
<evidence type="ECO:0000259" key="3">
    <source>
        <dbReference type="Pfam" id="PF24851"/>
    </source>
</evidence>
<dbReference type="PANTHER" id="PTHR35766">
    <property type="entry name" value="OS08G0543600 PROTEIN"/>
    <property type="match status" value="1"/>
</dbReference>
<proteinExistence type="predicted"/>
<dbReference type="Pfam" id="PF24851">
    <property type="entry name" value="DUF7725"/>
    <property type="match status" value="1"/>
</dbReference>
<feature type="compositionally biased region" description="Polar residues" evidence="2">
    <location>
        <begin position="744"/>
        <end position="764"/>
    </location>
</feature>
<feature type="region of interest" description="Disordered" evidence="2">
    <location>
        <begin position="298"/>
        <end position="379"/>
    </location>
</feature>
<feature type="compositionally biased region" description="Polar residues" evidence="2">
    <location>
        <begin position="12"/>
        <end position="22"/>
    </location>
</feature>
<feature type="region of interest" description="Disordered" evidence="2">
    <location>
        <begin position="779"/>
        <end position="799"/>
    </location>
</feature>
<evidence type="ECO:0000256" key="2">
    <source>
        <dbReference type="SAM" id="MobiDB-lite"/>
    </source>
</evidence>
<reference evidence="4" key="1">
    <citation type="journal article" date="2017" name="Nature">
        <title>The genome of Chenopodium quinoa.</title>
        <authorList>
            <person name="Jarvis D.E."/>
            <person name="Ho Y.S."/>
            <person name="Lightfoot D.J."/>
            <person name="Schmoeckel S.M."/>
            <person name="Li B."/>
            <person name="Borm T.J.A."/>
            <person name="Ohyanagi H."/>
            <person name="Mineta K."/>
            <person name="Michell C.T."/>
            <person name="Saber N."/>
            <person name="Kharbatia N.M."/>
            <person name="Rupper R.R."/>
            <person name="Sharp A.R."/>
            <person name="Dally N."/>
            <person name="Boughton B.A."/>
            <person name="Woo Y.H."/>
            <person name="Gao G."/>
            <person name="Schijlen E.G.W.M."/>
            <person name="Guo X."/>
            <person name="Momin A.A."/>
            <person name="Negrao S."/>
            <person name="Al-Babili S."/>
            <person name="Gehring C."/>
            <person name="Roessner U."/>
            <person name="Jung C."/>
            <person name="Murphy K."/>
            <person name="Arold S.T."/>
            <person name="Gojobori T."/>
            <person name="van der Linden C.G."/>
            <person name="van Loo E.N."/>
            <person name="Jellen E.N."/>
            <person name="Maughan P.J."/>
            <person name="Tester M."/>
        </authorList>
    </citation>
    <scope>NUCLEOTIDE SEQUENCE [LARGE SCALE GENOMIC DNA]</scope>
    <source>
        <strain evidence="4">cv. PI 614886</strain>
    </source>
</reference>
<feature type="compositionally biased region" description="Basic and acidic residues" evidence="2">
    <location>
        <begin position="779"/>
        <end position="789"/>
    </location>
</feature>
<feature type="domain" description="DUF7725" evidence="3">
    <location>
        <begin position="616"/>
        <end position="686"/>
    </location>
</feature>
<dbReference type="EnsemblPlants" id="AUR62006022-RA">
    <property type="protein sequence ID" value="AUR62006022-RA:cds"/>
    <property type="gene ID" value="AUR62006022"/>
</dbReference>
<feature type="compositionally biased region" description="Polar residues" evidence="2">
    <location>
        <begin position="298"/>
        <end position="322"/>
    </location>
</feature>
<feature type="region of interest" description="Disordered" evidence="2">
    <location>
        <begin position="440"/>
        <end position="463"/>
    </location>
</feature>
<feature type="compositionally biased region" description="Low complexity" evidence="2">
    <location>
        <begin position="1"/>
        <end position="11"/>
    </location>
</feature>
<dbReference type="Gramene" id="AUR62006022-RA">
    <property type="protein sequence ID" value="AUR62006022-RA:cds"/>
    <property type="gene ID" value="AUR62006022"/>
</dbReference>
<dbReference type="AlphaFoldDB" id="A0A803L2D3"/>
<feature type="coiled-coil region" evidence="1">
    <location>
        <begin position="74"/>
        <end position="223"/>
    </location>
</feature>
<feature type="region of interest" description="Disordered" evidence="2">
    <location>
        <begin position="1"/>
        <end position="32"/>
    </location>
</feature>
<dbReference type="Proteomes" id="UP000596660">
    <property type="component" value="Unplaced"/>
</dbReference>
<keyword evidence="1" id="KW-0175">Coiled coil</keyword>
<feature type="compositionally biased region" description="Low complexity" evidence="2">
    <location>
        <begin position="332"/>
        <end position="346"/>
    </location>
</feature>
<feature type="compositionally biased region" description="Polar residues" evidence="2">
    <location>
        <begin position="347"/>
        <end position="362"/>
    </location>
</feature>
<reference evidence="4" key="2">
    <citation type="submission" date="2021-03" db="UniProtKB">
        <authorList>
            <consortium name="EnsemblPlants"/>
        </authorList>
    </citation>
    <scope>IDENTIFICATION</scope>
</reference>
<name>A0A803L2D3_CHEQI</name>
<feature type="region of interest" description="Disordered" evidence="2">
    <location>
        <begin position="733"/>
        <end position="764"/>
    </location>
</feature>
<sequence>MEAAAAAGRGASLSQSTSQLPSRKQWRADLERSKLGQSDERTIYEVQQGQEPIDGVDFCSIQMDGIMGMEDGILQQRIHSLARQREEMQQMEIELRAQLIAKSEIVEMQNSFDARFKEQDNVVARLQEQLHERDQSMRELERKIEEKDRELHAVRLDNEAAWAKEDLLREQNQEIANFRRERDKIEAERAHHRQQIHDLQEHIQDKERQMLELQEQHRVAQETILYKDEQIRDAQTWIARVQEIDALQSSTLQAELRERTEQYNQLWLGCQRQFAEMERVHVQAIQQLQLELAGVRGNSGTYSAESQNTSSDSSQVVPNSGTRVEANGGGASNSSGGLPNGNSDNSQSYVSSGNASSQTNHAPSLPLTPSIMGMPSYHPPGQVTAMHPYIMHQQGTNHNVASQVPQSHVGHFQSVPALNSLQQWQNQQAVSEGHSINSQNQYSLSQAEENPSRSDSTYGYEYSVNGQSLHPDYLNAHLSQGVDPNCQITSNEVAQTLESVEKSFFVGPDTQHSLQQISSHFQEALRLDPLNQTSEIKTEDNDAGNIISNNGTEMHNVVTEQPCSAVEQSPSESSAHTVPFAEATVNNADDVASTESYVSTDQSNGLSTRKISESPLLDERALLACIVRTIPAGGKIRISSTLPNRLGKMLAPLHWHDYKRKYGKLDDFVSIHPELFLIEGDYIQLREGAQGIIAATAAVAKVAAAAAASSPYSSFFPPVAVTPMADAGRVKKLSSLEPKPLRNSVDSSHSPAMQSRHSNGSGYISGSLSNVKILSKSKDSLERNGHEARSGQPLTVPAENGVHSDRSILGNPQNQDCWVGFEMIDLLLKGNELVWTTLLNEPCKMSACLKEPTIPFNISINPLV</sequence>
<dbReference type="PANTHER" id="PTHR35766:SF1">
    <property type="entry name" value="OS08G0543600 PROTEIN"/>
    <property type="match status" value="1"/>
</dbReference>
<dbReference type="OMA" id="SQFTEYA"/>
<feature type="compositionally biased region" description="Polar residues" evidence="2">
    <location>
        <begin position="440"/>
        <end position="457"/>
    </location>
</feature>
<organism evidence="4 5">
    <name type="scientific">Chenopodium quinoa</name>
    <name type="common">Quinoa</name>
    <dbReference type="NCBI Taxonomy" id="63459"/>
    <lineage>
        <taxon>Eukaryota</taxon>
        <taxon>Viridiplantae</taxon>
        <taxon>Streptophyta</taxon>
        <taxon>Embryophyta</taxon>
        <taxon>Tracheophyta</taxon>
        <taxon>Spermatophyta</taxon>
        <taxon>Magnoliopsida</taxon>
        <taxon>eudicotyledons</taxon>
        <taxon>Gunneridae</taxon>
        <taxon>Pentapetalae</taxon>
        <taxon>Caryophyllales</taxon>
        <taxon>Chenopodiaceae</taxon>
        <taxon>Chenopodioideae</taxon>
        <taxon>Atripliceae</taxon>
        <taxon>Chenopodium</taxon>
    </lineage>
</organism>
<evidence type="ECO:0000313" key="4">
    <source>
        <dbReference type="EnsemblPlants" id="AUR62006022-RA:cds"/>
    </source>
</evidence>
<protein>
    <recommendedName>
        <fullName evidence="3">DUF7725 domain-containing protein</fullName>
    </recommendedName>
</protein>
<keyword evidence="5" id="KW-1185">Reference proteome</keyword>
<evidence type="ECO:0000313" key="5">
    <source>
        <dbReference type="Proteomes" id="UP000596660"/>
    </source>
</evidence>
<accession>A0A803L2D3</accession>